<dbReference type="InterPro" id="IPR051719">
    <property type="entry name" value="CASTOR_mTORC1"/>
</dbReference>
<accession>A0ABR2VZN4</accession>
<dbReference type="Gene3D" id="3.30.2130.10">
    <property type="entry name" value="VC0802-like"/>
    <property type="match status" value="2"/>
</dbReference>
<dbReference type="EMBL" id="JASJQH010007307">
    <property type="protein sequence ID" value="KAK9711019.1"/>
    <property type="molecule type" value="Genomic_DNA"/>
</dbReference>
<dbReference type="InterPro" id="IPR040778">
    <property type="entry name" value="CASTOR1_N"/>
</dbReference>
<keyword evidence="4" id="KW-1185">Reference proteome</keyword>
<name>A0ABR2VZN4_9FUNG</name>
<evidence type="ECO:0000313" key="3">
    <source>
        <dbReference type="EMBL" id="KAK9711019.1"/>
    </source>
</evidence>
<organism evidence="3 4">
    <name type="scientific">Basidiobolus ranarum</name>
    <dbReference type="NCBI Taxonomy" id="34480"/>
    <lineage>
        <taxon>Eukaryota</taxon>
        <taxon>Fungi</taxon>
        <taxon>Fungi incertae sedis</taxon>
        <taxon>Zoopagomycota</taxon>
        <taxon>Entomophthoromycotina</taxon>
        <taxon>Basidiobolomycetes</taxon>
        <taxon>Basidiobolales</taxon>
        <taxon>Basidiobolaceae</taxon>
        <taxon>Basidiobolus</taxon>
    </lineage>
</organism>
<evidence type="ECO:0000259" key="1">
    <source>
        <dbReference type="Pfam" id="PF13840"/>
    </source>
</evidence>
<reference evidence="3 4" key="1">
    <citation type="submission" date="2023-04" db="EMBL/GenBank/DDBJ databases">
        <title>Genome of Basidiobolus ranarum AG-B5.</title>
        <authorList>
            <person name="Stajich J.E."/>
            <person name="Carter-House D."/>
            <person name="Gryganskyi A."/>
        </authorList>
    </citation>
    <scope>NUCLEOTIDE SEQUENCE [LARGE SCALE GENOMIC DNA]</scope>
    <source>
        <strain evidence="3 4">AG-B5</strain>
    </source>
</reference>
<feature type="domain" description="CASTOR ACT" evidence="1">
    <location>
        <begin position="78"/>
        <end position="132"/>
    </location>
</feature>
<proteinExistence type="predicted"/>
<dbReference type="Pfam" id="PF18700">
    <property type="entry name" value="Castor1_N"/>
    <property type="match status" value="1"/>
</dbReference>
<sequence>MSDLEVCILPYRLKLASIAKENLSICAHTIIKLLLFPNEGKEFFSFTETPSSISLIIDEAAIETFPAEAKVGVSSTVFIPFQIQTGQSGTVPVLHSIAVPLANNGISILQLSTYETDYTLIPEELVKKALSCFPPTFVIRDESQLFEDAISNIQSPFFNAKRNSVNGSSLSMQIHQFQDGDATNEKQWTDSEFLSKIATSEQITNLRRVVSFPDCPVYVTSLAGSVEAVQDTMSIPLINLLFFSDDRQRGDRFFSFTRTSENASLILSEPCLSLFPPGSLNFCGGAWSILKIEDVAFAFEQCGIVRDCTERLKNLGISIFYLTTYHTDYLLVNQEDYHAVMNALVHYDSLEISN</sequence>
<feature type="domain" description="CASTOR1 N-terminal" evidence="2">
    <location>
        <begin position="12"/>
        <end position="68"/>
    </location>
</feature>
<dbReference type="PANTHER" id="PTHR31131">
    <property type="entry name" value="CHROMOSOME 1, WHOLE GENOME SHOTGUN SEQUENCE"/>
    <property type="match status" value="1"/>
</dbReference>
<evidence type="ECO:0000259" key="2">
    <source>
        <dbReference type="Pfam" id="PF18700"/>
    </source>
</evidence>
<feature type="domain" description="CASTOR ACT" evidence="1">
    <location>
        <begin position="287"/>
        <end position="344"/>
    </location>
</feature>
<dbReference type="InterPro" id="IPR027795">
    <property type="entry name" value="CASTOR_ACT_dom"/>
</dbReference>
<dbReference type="Proteomes" id="UP001479436">
    <property type="component" value="Unassembled WGS sequence"/>
</dbReference>
<comment type="caution">
    <text evidence="3">The sequence shown here is derived from an EMBL/GenBank/DDBJ whole genome shotgun (WGS) entry which is preliminary data.</text>
</comment>
<dbReference type="Pfam" id="PF13840">
    <property type="entry name" value="ACT_7"/>
    <property type="match status" value="2"/>
</dbReference>
<evidence type="ECO:0000313" key="4">
    <source>
        <dbReference type="Proteomes" id="UP001479436"/>
    </source>
</evidence>
<gene>
    <name evidence="3" type="primary">GATSL3_2</name>
    <name evidence="3" type="ORF">K7432_008087</name>
</gene>
<dbReference type="SUPFAM" id="SSF55021">
    <property type="entry name" value="ACT-like"/>
    <property type="match status" value="2"/>
</dbReference>
<dbReference type="InterPro" id="IPR045865">
    <property type="entry name" value="ACT-like_dom_sf"/>
</dbReference>
<dbReference type="PANTHER" id="PTHR31131:SF6">
    <property type="entry name" value="CASTOR ACT DOMAIN-CONTAINING PROTEIN"/>
    <property type="match status" value="1"/>
</dbReference>
<protein>
    <submittedName>
        <fullName evidence="3">GATS protein-like 3</fullName>
    </submittedName>
</protein>